<keyword evidence="3" id="KW-0808">Transferase</keyword>
<dbReference type="OrthoDB" id="9801841at2"/>
<dbReference type="InterPro" id="IPR011009">
    <property type="entry name" value="Kinase-like_dom_sf"/>
</dbReference>
<keyword evidence="4" id="KW-1185">Reference proteome</keyword>
<keyword evidence="3" id="KW-0723">Serine/threonine-protein kinase</keyword>
<gene>
    <name evidence="3" type="ORF">EXU30_02035</name>
</gene>
<dbReference type="GO" id="GO:0005524">
    <property type="term" value="F:ATP binding"/>
    <property type="evidence" value="ECO:0007669"/>
    <property type="project" value="InterPro"/>
</dbReference>
<dbReference type="InterPro" id="IPR000719">
    <property type="entry name" value="Prot_kinase_dom"/>
</dbReference>
<dbReference type="Proteomes" id="UP000291106">
    <property type="component" value="Chromosome"/>
</dbReference>
<reference evidence="3 4" key="1">
    <citation type="submission" date="2019-02" db="EMBL/GenBank/DDBJ databases">
        <title>Shewanella sp. D4-2 isolated from Dokdo Island.</title>
        <authorList>
            <person name="Baek K."/>
        </authorList>
    </citation>
    <scope>NUCLEOTIDE SEQUENCE [LARGE SCALE GENOMIC DNA]</scope>
    <source>
        <strain evidence="3 4">D4-2</strain>
    </source>
</reference>
<keyword evidence="3" id="KW-0418">Kinase</keyword>
<dbReference type="EMBL" id="CP036200">
    <property type="protein sequence ID" value="QBF81606.1"/>
    <property type="molecule type" value="Genomic_DNA"/>
</dbReference>
<accession>A0A411PDH9</accession>
<sequence>MARHISFGTPVNDAERWAFSLLSDELPKDYMLLTNVEIPTHTGQAMEVDALVVGEWGVYVVDVKGYIGRLNAGLHAWSLDGRDVDNSLSKANYVARVLAGRLKHKIPVGVYAPWCQGMVFVTGRKGEEILVEKDQGNLSIYTPAKIIQALTKEWGLTAPRKHQVTEQQKEMVLDTIGQVAIVEQRNQKIQDFIKLKCLFLQQGLEVWQSEYNPGGWTAPWLLKILVQSQFESALDAEQHEIRLREEFKRMQSLSGCSGVPFCAPLIQDGEQLVLPIRMPRGIPLNIFEVEQQSTYQLLEILRRSISGMQQIHRRGYTIGGWASNCVFLSDQGDVEFIDIKDNLTIAEDIAEYAKAFLTLAEQTQQPRIYHWYRDAAKGTTVDLDAIRCDLSALIELGVCDTVPQRIEIERGAVIDHHFKLESFISSTDHSQLWQARHIQGNYPCAISVYNDVDEQWHKLNNIYRSLSKIYHPHIEKVLSFGQLPESNDLFIARAWAQGVALDEVKGVEIGQPITWFIQILTALQYLHNIDIFHGAICPKNIICNHDTATLVNFGIGSDIAQIHYAAKYADPTLWDVEGEAEKDLYGLVASFIDSLVPKKLHQDDGAAGIVEALEQFDREWFGEALYDACLKILKFEFRIEPNRDYAEQLGLEDEEVVQAGM</sequence>
<dbReference type="Gene3D" id="1.10.510.10">
    <property type="entry name" value="Transferase(Phosphotransferase) domain 1"/>
    <property type="match status" value="1"/>
</dbReference>
<dbReference type="Pfam" id="PF08378">
    <property type="entry name" value="NERD"/>
    <property type="match status" value="1"/>
</dbReference>
<protein>
    <submittedName>
        <fullName evidence="3">Serine/threonine protein kinase</fullName>
    </submittedName>
</protein>
<evidence type="ECO:0000313" key="4">
    <source>
        <dbReference type="Proteomes" id="UP000291106"/>
    </source>
</evidence>
<dbReference type="PROSITE" id="PS50965">
    <property type="entry name" value="NERD"/>
    <property type="match status" value="1"/>
</dbReference>
<dbReference type="KEGG" id="smai:EXU30_02035"/>
<feature type="domain" description="Protein kinase" evidence="1">
    <location>
        <begin position="418"/>
        <end position="661"/>
    </location>
</feature>
<organism evidence="3 4">
    <name type="scientific">Shewanella maritima</name>
    <dbReference type="NCBI Taxonomy" id="2520507"/>
    <lineage>
        <taxon>Bacteria</taxon>
        <taxon>Pseudomonadati</taxon>
        <taxon>Pseudomonadota</taxon>
        <taxon>Gammaproteobacteria</taxon>
        <taxon>Alteromonadales</taxon>
        <taxon>Shewanellaceae</taxon>
        <taxon>Shewanella</taxon>
    </lineage>
</organism>
<dbReference type="PROSITE" id="PS50011">
    <property type="entry name" value="PROTEIN_KINASE_DOM"/>
    <property type="match status" value="1"/>
</dbReference>
<proteinExistence type="predicted"/>
<evidence type="ECO:0000259" key="2">
    <source>
        <dbReference type="PROSITE" id="PS50965"/>
    </source>
</evidence>
<evidence type="ECO:0000313" key="3">
    <source>
        <dbReference type="EMBL" id="QBF81606.1"/>
    </source>
</evidence>
<evidence type="ECO:0000259" key="1">
    <source>
        <dbReference type="PROSITE" id="PS50011"/>
    </source>
</evidence>
<feature type="domain" description="NERD" evidence="2">
    <location>
        <begin position="10"/>
        <end position="121"/>
    </location>
</feature>
<dbReference type="RefSeq" id="WP_130597580.1">
    <property type="nucleotide sequence ID" value="NZ_CP036200.1"/>
</dbReference>
<dbReference type="SUPFAM" id="SSF56112">
    <property type="entry name" value="Protein kinase-like (PK-like)"/>
    <property type="match status" value="1"/>
</dbReference>
<dbReference type="GO" id="GO:0004674">
    <property type="term" value="F:protein serine/threonine kinase activity"/>
    <property type="evidence" value="ECO:0007669"/>
    <property type="project" value="UniProtKB-KW"/>
</dbReference>
<dbReference type="AlphaFoldDB" id="A0A411PDH9"/>
<dbReference type="InterPro" id="IPR011528">
    <property type="entry name" value="NERD"/>
</dbReference>
<name>A0A411PDH9_9GAMM</name>